<keyword evidence="2" id="KW-0645">Protease</keyword>
<dbReference type="GO" id="GO:0046872">
    <property type="term" value="F:metal ion binding"/>
    <property type="evidence" value="ECO:0007669"/>
    <property type="project" value="UniProtKB-KW"/>
</dbReference>
<name>A0A9D1CVZ4_9FIRM</name>
<evidence type="ECO:0000313" key="9">
    <source>
        <dbReference type="Proteomes" id="UP000824260"/>
    </source>
</evidence>
<protein>
    <submittedName>
        <fullName evidence="8">JAB domain-containing protein</fullName>
    </submittedName>
</protein>
<feature type="domain" description="MPN" evidence="7">
    <location>
        <begin position="78"/>
        <end position="200"/>
    </location>
</feature>
<evidence type="ECO:0000256" key="4">
    <source>
        <dbReference type="ARBA" id="ARBA00022801"/>
    </source>
</evidence>
<reference evidence="8" key="2">
    <citation type="journal article" date="2021" name="PeerJ">
        <title>Extensive microbial diversity within the chicken gut microbiome revealed by metagenomics and culture.</title>
        <authorList>
            <person name="Gilroy R."/>
            <person name="Ravi A."/>
            <person name="Getino M."/>
            <person name="Pursley I."/>
            <person name="Horton D.L."/>
            <person name="Alikhan N.F."/>
            <person name="Baker D."/>
            <person name="Gharbi K."/>
            <person name="Hall N."/>
            <person name="Watson M."/>
            <person name="Adriaenssens E.M."/>
            <person name="Foster-Nyarko E."/>
            <person name="Jarju S."/>
            <person name="Secka A."/>
            <person name="Antonio M."/>
            <person name="Oren A."/>
            <person name="Chaudhuri R.R."/>
            <person name="La Ragione R."/>
            <person name="Hildebrand F."/>
            <person name="Pallen M.J."/>
        </authorList>
    </citation>
    <scope>NUCLEOTIDE SEQUENCE</scope>
    <source>
        <strain evidence="8">ChiSjej6B24-2974</strain>
    </source>
</reference>
<comment type="caution">
    <text evidence="8">The sequence shown here is derived from an EMBL/GenBank/DDBJ whole genome shotgun (WGS) entry which is preliminary data.</text>
</comment>
<dbReference type="InterPro" id="IPR001405">
    <property type="entry name" value="UPF0758"/>
</dbReference>
<dbReference type="CDD" id="cd08071">
    <property type="entry name" value="MPN_DUF2466"/>
    <property type="match status" value="1"/>
</dbReference>
<evidence type="ECO:0000256" key="5">
    <source>
        <dbReference type="ARBA" id="ARBA00022833"/>
    </source>
</evidence>
<evidence type="ECO:0000256" key="3">
    <source>
        <dbReference type="ARBA" id="ARBA00022723"/>
    </source>
</evidence>
<keyword evidence="4" id="KW-0378">Hydrolase</keyword>
<dbReference type="PANTHER" id="PTHR30471:SF3">
    <property type="entry name" value="UPF0758 PROTEIN YEES-RELATED"/>
    <property type="match status" value="1"/>
</dbReference>
<dbReference type="GO" id="GO:0008237">
    <property type="term" value="F:metallopeptidase activity"/>
    <property type="evidence" value="ECO:0007669"/>
    <property type="project" value="UniProtKB-KW"/>
</dbReference>
<dbReference type="InterPro" id="IPR037518">
    <property type="entry name" value="MPN"/>
</dbReference>
<dbReference type="AlphaFoldDB" id="A0A9D1CVZ4"/>
<evidence type="ECO:0000313" key="8">
    <source>
        <dbReference type="EMBL" id="HIQ81724.1"/>
    </source>
</evidence>
<reference evidence="8" key="1">
    <citation type="submission" date="2020-10" db="EMBL/GenBank/DDBJ databases">
        <authorList>
            <person name="Gilroy R."/>
        </authorList>
    </citation>
    <scope>NUCLEOTIDE SEQUENCE</scope>
    <source>
        <strain evidence="8">ChiSjej6B24-2974</strain>
    </source>
</reference>
<dbReference type="PANTHER" id="PTHR30471">
    <property type="entry name" value="DNA REPAIR PROTEIN RADC"/>
    <property type="match status" value="1"/>
</dbReference>
<evidence type="ECO:0000256" key="1">
    <source>
        <dbReference type="ARBA" id="ARBA00010243"/>
    </source>
</evidence>
<keyword evidence="3" id="KW-0479">Metal-binding</keyword>
<dbReference type="Proteomes" id="UP000824260">
    <property type="component" value="Unassembled WGS sequence"/>
</dbReference>
<keyword evidence="6" id="KW-0482">Metalloprotease</keyword>
<dbReference type="Pfam" id="PF04002">
    <property type="entry name" value="RadC"/>
    <property type="match status" value="1"/>
</dbReference>
<comment type="similarity">
    <text evidence="1">Belongs to the UPF0758 family.</text>
</comment>
<accession>A0A9D1CVZ4</accession>
<evidence type="ECO:0000256" key="2">
    <source>
        <dbReference type="ARBA" id="ARBA00022670"/>
    </source>
</evidence>
<dbReference type="InterPro" id="IPR025657">
    <property type="entry name" value="RadC_JAB"/>
</dbReference>
<proteinExistence type="inferred from homology"/>
<dbReference type="SUPFAM" id="SSF102712">
    <property type="entry name" value="JAB1/MPN domain"/>
    <property type="match status" value="1"/>
</dbReference>
<evidence type="ECO:0000256" key="6">
    <source>
        <dbReference type="ARBA" id="ARBA00023049"/>
    </source>
</evidence>
<evidence type="ECO:0000259" key="7">
    <source>
        <dbReference type="PROSITE" id="PS50249"/>
    </source>
</evidence>
<organism evidence="8 9">
    <name type="scientific">Candidatus Pullichristensenella stercorigallinarum</name>
    <dbReference type="NCBI Taxonomy" id="2840909"/>
    <lineage>
        <taxon>Bacteria</taxon>
        <taxon>Bacillati</taxon>
        <taxon>Bacillota</taxon>
        <taxon>Clostridia</taxon>
        <taxon>Candidatus Pullichristensenella</taxon>
    </lineage>
</organism>
<dbReference type="Gene3D" id="3.40.140.10">
    <property type="entry name" value="Cytidine Deaminase, domain 2"/>
    <property type="match status" value="1"/>
</dbReference>
<keyword evidence="5" id="KW-0862">Zinc</keyword>
<dbReference type="EMBL" id="DVFZ01000014">
    <property type="protein sequence ID" value="HIQ81724.1"/>
    <property type="molecule type" value="Genomic_DNA"/>
</dbReference>
<dbReference type="GO" id="GO:0006508">
    <property type="term" value="P:proteolysis"/>
    <property type="evidence" value="ECO:0007669"/>
    <property type="project" value="UniProtKB-KW"/>
</dbReference>
<dbReference type="PROSITE" id="PS50249">
    <property type="entry name" value="MPN"/>
    <property type="match status" value="1"/>
</dbReference>
<sequence>MRRVFAATQELLETLHPGTGSEWIGRFQRRFIAPASIFESGAFLLEDMGMHRSDALLLSLIPGITRFMQIESFGRSPRLNTFLKAGEYLKPLFLGRMFEHFYMLSLDRSGRLLSCVFLQRGTTDSAPFYVRHVLSEAVRTHARAIVISHNHPNNTLRPSRADIACTLKLISALQPLGVPLLDHVIVADQQAVSLREAGFIAQNIWMAQAPQMSLMRDWLEGVEP</sequence>
<gene>
    <name evidence="8" type="ORF">IAA52_01340</name>
</gene>